<keyword evidence="1" id="KW-0472">Membrane</keyword>
<dbReference type="EMBL" id="JAGGMV010000001">
    <property type="protein sequence ID" value="MBP2201338.1"/>
    <property type="molecule type" value="Genomic_DNA"/>
</dbReference>
<dbReference type="Proteomes" id="UP000740329">
    <property type="component" value="Unassembled WGS sequence"/>
</dbReference>
<sequence>MGLANTTKILIIGVIVWLFYKPLGYLIIISLILNGLYCALKSKNLRKIDKAIYFLMAIFVIGVTIPTGFLPDNYNGEQFIRDNWMLYAIAVGITVLLIVLYSYRMKKYYIEVDFQKKALR</sequence>
<dbReference type="AlphaFoldDB" id="A0A8J7UT71"/>
<reference evidence="2" key="1">
    <citation type="submission" date="2021-03" db="EMBL/GenBank/DDBJ databases">
        <title>Genomic Encyclopedia of Type Strains, Phase IV (KMG-V): Genome sequencing to study the core and pangenomes of soil and plant-associated prokaryotes.</title>
        <authorList>
            <person name="Whitman W."/>
        </authorList>
    </citation>
    <scope>NUCLEOTIDE SEQUENCE</scope>
    <source>
        <strain evidence="2">C4</strain>
    </source>
</reference>
<accession>A0A8J7UT71</accession>
<proteinExistence type="predicted"/>
<name>A0A8J7UT71_METVO</name>
<dbReference type="OrthoDB" id="61567at2157"/>
<evidence type="ECO:0000313" key="2">
    <source>
        <dbReference type="EMBL" id="MBP2201338.1"/>
    </source>
</evidence>
<feature type="transmembrane region" description="Helical" evidence="1">
    <location>
        <begin position="52"/>
        <end position="69"/>
    </location>
</feature>
<keyword evidence="1" id="KW-1133">Transmembrane helix</keyword>
<gene>
    <name evidence="2" type="ORF">J3E07_000736</name>
</gene>
<organism evidence="2 3">
    <name type="scientific">Methanococcus voltae</name>
    <dbReference type="NCBI Taxonomy" id="2188"/>
    <lineage>
        <taxon>Archaea</taxon>
        <taxon>Methanobacteriati</taxon>
        <taxon>Methanobacteriota</taxon>
        <taxon>Methanomada group</taxon>
        <taxon>Methanococci</taxon>
        <taxon>Methanococcales</taxon>
        <taxon>Methanococcaceae</taxon>
        <taxon>Methanococcus</taxon>
    </lineage>
</organism>
<evidence type="ECO:0000313" key="3">
    <source>
        <dbReference type="Proteomes" id="UP000740329"/>
    </source>
</evidence>
<feature type="transmembrane region" description="Helical" evidence="1">
    <location>
        <begin position="84"/>
        <end position="103"/>
    </location>
</feature>
<evidence type="ECO:0000256" key="1">
    <source>
        <dbReference type="SAM" id="Phobius"/>
    </source>
</evidence>
<dbReference type="RefSeq" id="WP_209590779.1">
    <property type="nucleotide sequence ID" value="NZ_JAGGMU010000001.1"/>
</dbReference>
<protein>
    <submittedName>
        <fullName evidence="2">Putative membrane protein AbrB (Regulator of aidB expression)</fullName>
    </submittedName>
</protein>
<keyword evidence="1" id="KW-0812">Transmembrane</keyword>
<comment type="caution">
    <text evidence="2">The sequence shown here is derived from an EMBL/GenBank/DDBJ whole genome shotgun (WGS) entry which is preliminary data.</text>
</comment>